<dbReference type="Gene3D" id="1.20.1250.20">
    <property type="entry name" value="MFS general substrate transporter like domains"/>
    <property type="match status" value="1"/>
</dbReference>
<feature type="region of interest" description="Disordered" evidence="8">
    <location>
        <begin position="496"/>
        <end position="521"/>
    </location>
</feature>
<comment type="caution">
    <text evidence="11">The sequence shown here is derived from an EMBL/GenBank/DDBJ whole genome shotgun (WGS) entry which is preliminary data.</text>
</comment>
<dbReference type="InterPro" id="IPR036259">
    <property type="entry name" value="MFS_trans_sf"/>
</dbReference>
<dbReference type="Proteomes" id="UP000472335">
    <property type="component" value="Unassembled WGS sequence"/>
</dbReference>
<feature type="transmembrane region" description="Helical" evidence="9">
    <location>
        <begin position="110"/>
        <end position="131"/>
    </location>
</feature>
<accession>A0A6G4VB19</accession>
<keyword evidence="6 9" id="KW-0472">Membrane</keyword>
<feature type="transmembrane region" description="Helical" evidence="9">
    <location>
        <begin position="234"/>
        <end position="251"/>
    </location>
</feature>
<dbReference type="PROSITE" id="PS50850">
    <property type="entry name" value="MFS"/>
    <property type="match status" value="1"/>
</dbReference>
<feature type="transmembrane region" description="Helical" evidence="9">
    <location>
        <begin position="55"/>
        <end position="73"/>
    </location>
</feature>
<feature type="transmembrane region" description="Helical" evidence="9">
    <location>
        <begin position="20"/>
        <end position="40"/>
    </location>
</feature>
<dbReference type="SUPFAM" id="SSF103473">
    <property type="entry name" value="MFS general substrate transporter"/>
    <property type="match status" value="1"/>
</dbReference>
<keyword evidence="12" id="KW-1185">Reference proteome</keyword>
<evidence type="ECO:0000256" key="5">
    <source>
        <dbReference type="ARBA" id="ARBA00022989"/>
    </source>
</evidence>
<protein>
    <submittedName>
        <fullName evidence="11">MFS transporter</fullName>
    </submittedName>
</protein>
<feature type="transmembrane region" description="Helical" evidence="9">
    <location>
        <begin position="309"/>
        <end position="330"/>
    </location>
</feature>
<dbReference type="InterPro" id="IPR020846">
    <property type="entry name" value="MFS_dom"/>
</dbReference>
<keyword evidence="4 9" id="KW-0812">Transmembrane</keyword>
<evidence type="ECO:0000259" key="10">
    <source>
        <dbReference type="PROSITE" id="PS50850"/>
    </source>
</evidence>
<dbReference type="GO" id="GO:0005886">
    <property type="term" value="C:plasma membrane"/>
    <property type="evidence" value="ECO:0007669"/>
    <property type="project" value="UniProtKB-SubCell"/>
</dbReference>
<feature type="transmembrane region" description="Helical" evidence="9">
    <location>
        <begin position="85"/>
        <end position="104"/>
    </location>
</feature>
<name>A0A6G4VB19_9ACTN</name>
<keyword evidence="5 9" id="KW-1133">Transmembrane helix</keyword>
<reference evidence="11 12" key="1">
    <citation type="submission" date="2020-02" db="EMBL/GenBank/DDBJ databases">
        <title>Whole-genome analyses of novel actinobacteria.</title>
        <authorList>
            <person name="Sahin N."/>
            <person name="Gencbay T."/>
        </authorList>
    </citation>
    <scope>NUCLEOTIDE SEQUENCE [LARGE SCALE GENOMIC DNA]</scope>
    <source>
        <strain evidence="11 12">HC44</strain>
    </source>
</reference>
<feature type="transmembrane region" description="Helical" evidence="9">
    <location>
        <begin position="143"/>
        <end position="163"/>
    </location>
</feature>
<gene>
    <name evidence="11" type="ORF">G5C60_27105</name>
</gene>
<evidence type="ECO:0000256" key="1">
    <source>
        <dbReference type="ARBA" id="ARBA00004651"/>
    </source>
</evidence>
<evidence type="ECO:0000256" key="2">
    <source>
        <dbReference type="ARBA" id="ARBA00022448"/>
    </source>
</evidence>
<feature type="transmembrane region" description="Helical" evidence="9">
    <location>
        <begin position="470"/>
        <end position="489"/>
    </location>
</feature>
<feature type="transmembrane region" description="Helical" evidence="9">
    <location>
        <begin position="406"/>
        <end position="423"/>
    </location>
</feature>
<evidence type="ECO:0000313" key="11">
    <source>
        <dbReference type="EMBL" id="NGO11171.1"/>
    </source>
</evidence>
<evidence type="ECO:0000256" key="6">
    <source>
        <dbReference type="ARBA" id="ARBA00023136"/>
    </source>
</evidence>
<comment type="subcellular location">
    <subcellularLocation>
        <location evidence="1">Cell membrane</location>
        <topology evidence="1">Multi-pass membrane protein</topology>
    </subcellularLocation>
</comment>
<evidence type="ECO:0000256" key="3">
    <source>
        <dbReference type="ARBA" id="ARBA00022475"/>
    </source>
</evidence>
<evidence type="ECO:0000256" key="7">
    <source>
        <dbReference type="ARBA" id="ARBA00023251"/>
    </source>
</evidence>
<dbReference type="GO" id="GO:0022857">
    <property type="term" value="F:transmembrane transporter activity"/>
    <property type="evidence" value="ECO:0007669"/>
    <property type="project" value="InterPro"/>
</dbReference>
<evidence type="ECO:0000256" key="9">
    <source>
        <dbReference type="SAM" id="Phobius"/>
    </source>
</evidence>
<keyword evidence="2" id="KW-0813">Transport</keyword>
<evidence type="ECO:0000256" key="8">
    <source>
        <dbReference type="SAM" id="MobiDB-lite"/>
    </source>
</evidence>
<dbReference type="Pfam" id="PF07690">
    <property type="entry name" value="MFS_1"/>
    <property type="match status" value="1"/>
</dbReference>
<feature type="transmembrane region" description="Helical" evidence="9">
    <location>
        <begin position="205"/>
        <end position="228"/>
    </location>
</feature>
<feature type="domain" description="Major facilitator superfamily (MFS) profile" evidence="10">
    <location>
        <begin position="19"/>
        <end position="493"/>
    </location>
</feature>
<dbReference type="PANTHER" id="PTHR42718">
    <property type="entry name" value="MAJOR FACILITATOR SUPERFAMILY MULTIDRUG TRANSPORTER MFSC"/>
    <property type="match status" value="1"/>
</dbReference>
<dbReference type="PANTHER" id="PTHR42718:SF47">
    <property type="entry name" value="METHYL VIOLOGEN RESISTANCE PROTEIN SMVA"/>
    <property type="match status" value="1"/>
</dbReference>
<evidence type="ECO:0000256" key="4">
    <source>
        <dbReference type="ARBA" id="ARBA00022692"/>
    </source>
</evidence>
<evidence type="ECO:0000313" key="12">
    <source>
        <dbReference type="Proteomes" id="UP000472335"/>
    </source>
</evidence>
<organism evidence="11 12">
    <name type="scientific">Streptomyces scabichelini</name>
    <dbReference type="NCBI Taxonomy" id="2711217"/>
    <lineage>
        <taxon>Bacteria</taxon>
        <taxon>Bacillati</taxon>
        <taxon>Actinomycetota</taxon>
        <taxon>Actinomycetes</taxon>
        <taxon>Kitasatosporales</taxon>
        <taxon>Streptomycetaceae</taxon>
        <taxon>Streptomyces</taxon>
    </lineage>
</organism>
<dbReference type="AlphaFoldDB" id="A0A6G4VB19"/>
<dbReference type="InterPro" id="IPR011701">
    <property type="entry name" value="MFS"/>
</dbReference>
<feature type="transmembrane region" description="Helical" evidence="9">
    <location>
        <begin position="365"/>
        <end position="385"/>
    </location>
</feature>
<dbReference type="EMBL" id="JAAKZY010000095">
    <property type="protein sequence ID" value="NGO11171.1"/>
    <property type="molecule type" value="Genomic_DNA"/>
</dbReference>
<dbReference type="GO" id="GO:0046677">
    <property type="term" value="P:response to antibiotic"/>
    <property type="evidence" value="ECO:0007669"/>
    <property type="project" value="UniProtKB-KW"/>
</dbReference>
<feature type="transmembrane region" description="Helical" evidence="9">
    <location>
        <begin position="337"/>
        <end position="359"/>
    </location>
</feature>
<dbReference type="RefSeq" id="WP_165263544.1">
    <property type="nucleotide sequence ID" value="NZ_JAAKZY010000095.1"/>
</dbReference>
<dbReference type="CDD" id="cd17321">
    <property type="entry name" value="MFS_MMR_MDR_like"/>
    <property type="match status" value="1"/>
</dbReference>
<proteinExistence type="predicted"/>
<keyword evidence="7" id="KW-0046">Antibiotic resistance</keyword>
<sequence length="521" mass="53584">MTSQTSQTPSRAGARQWLGLAVLLLPVALMTADLGVLWLATPYLTADLRPSGAELLWITDIYGFLTAGTLVIMGTLGDRIGRRKLLMAGSAGFVAASLLAAYAPNPETLITARALLGVTGAAVLPSTLSLISHMFADPRQRATAIAMWVTALSVGLAVGPIVGGVLLDSWWWGSAFLIGVPVMVPVLAVAPMLLPEYRDPAAGRLDLTSVAFFLLAVLPLVYGIKALAEHGPNASAAVAFAAGLVFGTAFIRRQNRLETPFLDLRLFRHRAFTGALLTLLLGMTALNGVEYLVPQYLQAVAGQSPLEAGLWLLPGAAGLVAGSQLTPVLARRVRPAYVIFGGLLISLAGYTAMTVSTGVVPTSTALAVIMFGVAPISVLGTVLAVGSAPPEKAGAAAATGQTAYDLGLALGIAVTGSIAVAVYRGGIPSDAPAEARDTLGAALAAAEHMPNGKELAALAREAFTSGLQTASTVSAGFALVTAALVMTLLRHIPPISTAAPEQDPAPRSADRLQDEAPAMTH</sequence>
<feature type="transmembrane region" description="Helical" evidence="9">
    <location>
        <begin position="271"/>
        <end position="289"/>
    </location>
</feature>
<keyword evidence="3" id="KW-1003">Cell membrane</keyword>
<feature type="transmembrane region" description="Helical" evidence="9">
    <location>
        <begin position="169"/>
        <end position="193"/>
    </location>
</feature>